<keyword evidence="4" id="KW-0812">Transmembrane</keyword>
<feature type="transmembrane region" description="Helical" evidence="4">
    <location>
        <begin position="220"/>
        <end position="241"/>
    </location>
</feature>
<accession>A0ABR3VEC8</accession>
<feature type="transmembrane region" description="Helical" evidence="4">
    <location>
        <begin position="386"/>
        <end position="405"/>
    </location>
</feature>
<comment type="similarity">
    <text evidence="2">Belongs to the major facilitator superfamily. Monocarboxylate porter (TC 2.A.1.13) family.</text>
</comment>
<feature type="transmembrane region" description="Helical" evidence="4">
    <location>
        <begin position="425"/>
        <end position="445"/>
    </location>
</feature>
<comment type="caution">
    <text evidence="5">The sequence shown here is derived from an EMBL/GenBank/DDBJ whole genome shotgun (WGS) entry which is preliminary data.</text>
</comment>
<name>A0ABR3VEC8_HUMIN</name>
<dbReference type="Gene3D" id="1.20.1250.20">
    <property type="entry name" value="MFS general substrate transporter like domains"/>
    <property type="match status" value="1"/>
</dbReference>
<keyword evidence="4" id="KW-0472">Membrane</keyword>
<evidence type="ECO:0000256" key="1">
    <source>
        <dbReference type="ARBA" id="ARBA00004141"/>
    </source>
</evidence>
<evidence type="ECO:0000313" key="6">
    <source>
        <dbReference type="Proteomes" id="UP001583172"/>
    </source>
</evidence>
<dbReference type="InterPro" id="IPR036259">
    <property type="entry name" value="MFS_trans_sf"/>
</dbReference>
<reference evidence="5 6" key="1">
    <citation type="journal article" date="2024" name="Commun. Biol.">
        <title>Comparative genomic analysis of thermophilic fungi reveals convergent evolutionary adaptations and gene losses.</title>
        <authorList>
            <person name="Steindorff A.S."/>
            <person name="Aguilar-Pontes M.V."/>
            <person name="Robinson A.J."/>
            <person name="Andreopoulos B."/>
            <person name="LaButti K."/>
            <person name="Kuo A."/>
            <person name="Mondo S."/>
            <person name="Riley R."/>
            <person name="Otillar R."/>
            <person name="Haridas S."/>
            <person name="Lipzen A."/>
            <person name="Grimwood J."/>
            <person name="Schmutz J."/>
            <person name="Clum A."/>
            <person name="Reid I.D."/>
            <person name="Moisan M.C."/>
            <person name="Butler G."/>
            <person name="Nguyen T.T.M."/>
            <person name="Dewar K."/>
            <person name="Conant G."/>
            <person name="Drula E."/>
            <person name="Henrissat B."/>
            <person name="Hansel C."/>
            <person name="Singer S."/>
            <person name="Hutchinson M.I."/>
            <person name="de Vries R.P."/>
            <person name="Natvig D.O."/>
            <person name="Powell A.J."/>
            <person name="Tsang A."/>
            <person name="Grigoriev I.V."/>
        </authorList>
    </citation>
    <scope>NUCLEOTIDE SEQUENCE [LARGE SCALE GENOMIC DNA]</scope>
    <source>
        <strain evidence="5 6">CBS 620.91</strain>
    </source>
</reference>
<evidence type="ECO:0000256" key="3">
    <source>
        <dbReference type="SAM" id="MobiDB-lite"/>
    </source>
</evidence>
<gene>
    <name evidence="5" type="ORF">VTJ49DRAFT_702</name>
</gene>
<feature type="region of interest" description="Disordered" evidence="3">
    <location>
        <begin position="1"/>
        <end position="58"/>
    </location>
</feature>
<dbReference type="Pfam" id="PF07690">
    <property type="entry name" value="MFS_1"/>
    <property type="match status" value="1"/>
</dbReference>
<proteinExistence type="inferred from homology"/>
<feature type="transmembrane region" description="Helical" evidence="4">
    <location>
        <begin position="101"/>
        <end position="120"/>
    </location>
</feature>
<sequence length="454" mass="48366">MAAPSDLEKPSSPSSSSSSGPPSQTDLSISPPPLTKPDAPSTPNHEPPSDDDFTPPDGGPAAWSQVLAGILVNMMAWGLPTTFGVFQLYYRDTLRLPESQIAWIGSLQIFLAFALCTPSGRLADAGYIRSTVAGGGALVVLGTLATSFCRGDYGKIFLAQGLCTGLGLGVMFMPPLAVINSYFVTKRALALAISAMGTGLGSLVFPATIQYLIPRVGFAWAVRVAALEALVLTALAVGLLRPRLRPRKSGPLVEWDAFREMPYALYSVGAFLWFWGLYFGFFYINAYARNVIHFTTTDSVQLLLITNGMSIPSRPVAGYLADRHAGVLNLYIIHTVILGSLIYAWSGVTTRSGMYVFSVFFGLANGAAQGLFPGSLARLTKDPRKLGTRFGMVCTISGFASLAGPPTAGAIIDASGGGRYLWAQVWAGTVIVLAGVMFAWTRVAVTGWKVWVKI</sequence>
<protein>
    <submittedName>
        <fullName evidence="5">Uncharacterized protein</fullName>
    </submittedName>
</protein>
<feature type="transmembrane region" description="Helical" evidence="4">
    <location>
        <begin position="66"/>
        <end position="89"/>
    </location>
</feature>
<dbReference type="SUPFAM" id="SSF103473">
    <property type="entry name" value="MFS general substrate transporter"/>
    <property type="match status" value="1"/>
</dbReference>
<keyword evidence="6" id="KW-1185">Reference proteome</keyword>
<dbReference type="InterPro" id="IPR050327">
    <property type="entry name" value="Proton-linked_MCT"/>
</dbReference>
<evidence type="ECO:0000313" key="5">
    <source>
        <dbReference type="EMBL" id="KAL1840219.1"/>
    </source>
</evidence>
<evidence type="ECO:0000256" key="2">
    <source>
        <dbReference type="ARBA" id="ARBA00006727"/>
    </source>
</evidence>
<feature type="compositionally biased region" description="Low complexity" evidence="3">
    <location>
        <begin position="10"/>
        <end position="23"/>
    </location>
</feature>
<feature type="transmembrane region" description="Helical" evidence="4">
    <location>
        <begin position="157"/>
        <end position="183"/>
    </location>
</feature>
<dbReference type="PANTHER" id="PTHR11360">
    <property type="entry name" value="MONOCARBOXYLATE TRANSPORTER"/>
    <property type="match status" value="1"/>
</dbReference>
<keyword evidence="4" id="KW-1133">Transmembrane helix</keyword>
<dbReference type="EMBL" id="JAZGSY010000122">
    <property type="protein sequence ID" value="KAL1840219.1"/>
    <property type="molecule type" value="Genomic_DNA"/>
</dbReference>
<feature type="transmembrane region" description="Helical" evidence="4">
    <location>
        <begin position="328"/>
        <end position="348"/>
    </location>
</feature>
<comment type="subcellular location">
    <subcellularLocation>
        <location evidence="1">Membrane</location>
        <topology evidence="1">Multi-pass membrane protein</topology>
    </subcellularLocation>
</comment>
<organism evidence="5 6">
    <name type="scientific">Humicola insolens</name>
    <name type="common">Soft-rot fungus</name>
    <dbReference type="NCBI Taxonomy" id="85995"/>
    <lineage>
        <taxon>Eukaryota</taxon>
        <taxon>Fungi</taxon>
        <taxon>Dikarya</taxon>
        <taxon>Ascomycota</taxon>
        <taxon>Pezizomycotina</taxon>
        <taxon>Sordariomycetes</taxon>
        <taxon>Sordariomycetidae</taxon>
        <taxon>Sordariales</taxon>
        <taxon>Chaetomiaceae</taxon>
        <taxon>Mycothermus</taxon>
    </lineage>
</organism>
<dbReference type="Proteomes" id="UP001583172">
    <property type="component" value="Unassembled WGS sequence"/>
</dbReference>
<dbReference type="PANTHER" id="PTHR11360:SF130">
    <property type="entry name" value="MAJOR FACILITATOR SUPERFAMILY (MFS) PROFILE DOMAIN-CONTAINING PROTEIN-RELATED"/>
    <property type="match status" value="1"/>
</dbReference>
<evidence type="ECO:0000256" key="4">
    <source>
        <dbReference type="SAM" id="Phobius"/>
    </source>
</evidence>
<feature type="transmembrane region" description="Helical" evidence="4">
    <location>
        <begin position="354"/>
        <end position="374"/>
    </location>
</feature>
<feature type="transmembrane region" description="Helical" evidence="4">
    <location>
        <begin position="189"/>
        <end position="213"/>
    </location>
</feature>
<feature type="transmembrane region" description="Helical" evidence="4">
    <location>
        <begin position="261"/>
        <end position="284"/>
    </location>
</feature>
<dbReference type="InterPro" id="IPR011701">
    <property type="entry name" value="MFS"/>
</dbReference>
<feature type="transmembrane region" description="Helical" evidence="4">
    <location>
        <begin position="126"/>
        <end position="145"/>
    </location>
</feature>